<proteinExistence type="predicted"/>
<sequence length="308" mass="35200">MTAGNTSPAESGSAELPREVVSNRLLKGSVKRSYIPVVDIDWEAPLDDDKFFVAPKTLSLYGTELWDRMDRAQRIELSRQEFVNMLSTAIWFENIVNQGLLRHVMHADPRSSETHYSLTELGDETRHMVMFGKAIQKVGAEHVRVPLAQRVVLNTIPFFLRGSGLWLFALLGEDITDELQRQMVDDPDVQPLAQRVLRVHILEEARHISFARDGIRKRVAEMPRWRRAVLANVLGFHGIVNQQAFINPVVYRRVGLPDPKAARRAAKANENFRLVQKRCFAGLAEFFEETGLMGRVSRKIWKKIGYLD</sequence>
<evidence type="ECO:0000313" key="2">
    <source>
        <dbReference type="Proteomes" id="UP001305606"/>
    </source>
</evidence>
<dbReference type="Pfam" id="PF11583">
    <property type="entry name" value="AurF"/>
    <property type="match status" value="1"/>
</dbReference>
<dbReference type="Proteomes" id="UP001305606">
    <property type="component" value="Chromosome"/>
</dbReference>
<name>A0ABY9VDV0_9ACTN</name>
<dbReference type="Gene3D" id="1.10.620.20">
    <property type="entry name" value="Ribonucleotide Reductase, subunit A"/>
    <property type="match status" value="1"/>
</dbReference>
<dbReference type="EMBL" id="CP117522">
    <property type="protein sequence ID" value="WNF00871.1"/>
    <property type="molecule type" value="Genomic_DNA"/>
</dbReference>
<dbReference type="SUPFAM" id="SSF47240">
    <property type="entry name" value="Ferritin-like"/>
    <property type="match status" value="1"/>
</dbReference>
<reference evidence="1 2" key="1">
    <citation type="submission" date="2023-02" db="EMBL/GenBank/DDBJ databases">
        <title>Streptomyces sp. SCA4-21 with antifungal activity against Fusarium oxysporum f. sp. cubense, Streptomyces sp. SCA2-17 with antifungal activity against Fusarium oxysporum f. sp. cubense.</title>
        <authorList>
            <person name="Qi D."/>
        </authorList>
    </citation>
    <scope>NUCLEOTIDE SEQUENCE [LARGE SCALE GENOMIC DNA]</scope>
    <source>
        <strain evidence="1 2">SCA4-21</strain>
    </source>
</reference>
<dbReference type="InterPro" id="IPR012348">
    <property type="entry name" value="RNR-like"/>
</dbReference>
<dbReference type="InterPro" id="IPR025859">
    <property type="entry name" value="AurF/CmlI"/>
</dbReference>
<protein>
    <submittedName>
        <fullName evidence="1">Diiron oxygenase</fullName>
    </submittedName>
</protein>
<gene>
    <name evidence="1" type="ORF">PS467_38840</name>
</gene>
<accession>A0ABY9VDV0</accession>
<keyword evidence="2" id="KW-1185">Reference proteome</keyword>
<dbReference type="InterPro" id="IPR009078">
    <property type="entry name" value="Ferritin-like_SF"/>
</dbReference>
<dbReference type="RefSeq" id="WP_311039220.1">
    <property type="nucleotide sequence ID" value="NZ_CP117522.1"/>
</dbReference>
<evidence type="ECO:0000313" key="1">
    <source>
        <dbReference type="EMBL" id="WNF00871.1"/>
    </source>
</evidence>
<organism evidence="1 2">
    <name type="scientific">Streptomyces luomodiensis</name>
    <dbReference type="NCBI Taxonomy" id="3026192"/>
    <lineage>
        <taxon>Bacteria</taxon>
        <taxon>Bacillati</taxon>
        <taxon>Actinomycetota</taxon>
        <taxon>Actinomycetes</taxon>
        <taxon>Kitasatosporales</taxon>
        <taxon>Streptomycetaceae</taxon>
        <taxon>Streptomyces</taxon>
    </lineage>
</organism>